<sequence length="91" mass="10104">MVVIETVGWLARKPRGTNAGAADSAEKPNLFLLGVHFVRGQRRDTRDRRSDRATEPTSPQTRRHGSGHRSKRRLAVAACETIIMAVVRAEV</sequence>
<proteinExistence type="predicted"/>
<feature type="compositionally biased region" description="Basic residues" evidence="1">
    <location>
        <begin position="61"/>
        <end position="72"/>
    </location>
</feature>
<feature type="region of interest" description="Disordered" evidence="1">
    <location>
        <begin position="41"/>
        <end position="72"/>
    </location>
</feature>
<dbReference type="EMBL" id="OW152819">
    <property type="protein sequence ID" value="CAH2073210.1"/>
    <property type="molecule type" value="Genomic_DNA"/>
</dbReference>
<dbReference type="Proteomes" id="UP000837857">
    <property type="component" value="Chromosome 7"/>
</dbReference>
<name>A0ABN8J3S8_9NEOP</name>
<evidence type="ECO:0000313" key="3">
    <source>
        <dbReference type="Proteomes" id="UP000837857"/>
    </source>
</evidence>
<accession>A0ABN8J3S8</accession>
<evidence type="ECO:0000256" key="1">
    <source>
        <dbReference type="SAM" id="MobiDB-lite"/>
    </source>
</evidence>
<feature type="compositionally biased region" description="Basic and acidic residues" evidence="1">
    <location>
        <begin position="41"/>
        <end position="54"/>
    </location>
</feature>
<protein>
    <submittedName>
        <fullName evidence="2">Uncharacterized protein</fullName>
    </submittedName>
</protein>
<organism evidence="2 3">
    <name type="scientific">Iphiclides podalirius</name>
    <name type="common">scarce swallowtail</name>
    <dbReference type="NCBI Taxonomy" id="110791"/>
    <lineage>
        <taxon>Eukaryota</taxon>
        <taxon>Metazoa</taxon>
        <taxon>Ecdysozoa</taxon>
        <taxon>Arthropoda</taxon>
        <taxon>Hexapoda</taxon>
        <taxon>Insecta</taxon>
        <taxon>Pterygota</taxon>
        <taxon>Neoptera</taxon>
        <taxon>Endopterygota</taxon>
        <taxon>Lepidoptera</taxon>
        <taxon>Glossata</taxon>
        <taxon>Ditrysia</taxon>
        <taxon>Papilionoidea</taxon>
        <taxon>Papilionidae</taxon>
        <taxon>Papilioninae</taxon>
        <taxon>Iphiclides</taxon>
    </lineage>
</organism>
<gene>
    <name evidence="2" type="ORF">IPOD504_LOCUS15531</name>
</gene>
<reference evidence="2" key="1">
    <citation type="submission" date="2022-03" db="EMBL/GenBank/DDBJ databases">
        <authorList>
            <person name="Martin H S."/>
        </authorList>
    </citation>
    <scope>NUCLEOTIDE SEQUENCE</scope>
</reference>
<feature type="non-terminal residue" evidence="2">
    <location>
        <position position="91"/>
    </location>
</feature>
<keyword evidence="3" id="KW-1185">Reference proteome</keyword>
<evidence type="ECO:0000313" key="2">
    <source>
        <dbReference type="EMBL" id="CAH2073210.1"/>
    </source>
</evidence>